<dbReference type="AlphaFoldDB" id="A0AA36GK80"/>
<dbReference type="FunFam" id="1.10.630.10:FF:000036">
    <property type="entry name" value="CYtochrome P450 family"/>
    <property type="match status" value="1"/>
</dbReference>
<feature type="binding site" description="axial binding residue" evidence="7">
    <location>
        <position position="439"/>
    </location>
    <ligand>
        <name>heme</name>
        <dbReference type="ChEBI" id="CHEBI:30413"/>
    </ligand>
    <ligandPart>
        <name>Fe</name>
        <dbReference type="ChEBI" id="CHEBI:18248"/>
    </ligandPart>
</feature>
<evidence type="ECO:0000256" key="1">
    <source>
        <dbReference type="ARBA" id="ARBA00001971"/>
    </source>
</evidence>
<dbReference type="Gene3D" id="1.10.630.10">
    <property type="entry name" value="Cytochrome P450"/>
    <property type="match status" value="1"/>
</dbReference>
<dbReference type="CDD" id="cd20617">
    <property type="entry name" value="CYP1_2-like"/>
    <property type="match status" value="1"/>
</dbReference>
<dbReference type="GO" id="GO:0005506">
    <property type="term" value="F:iron ion binding"/>
    <property type="evidence" value="ECO:0007669"/>
    <property type="project" value="InterPro"/>
</dbReference>
<keyword evidence="4 8" id="KW-0560">Oxidoreductase</keyword>
<dbReference type="InterPro" id="IPR050182">
    <property type="entry name" value="Cytochrome_P450_fam2"/>
</dbReference>
<dbReference type="SUPFAM" id="SSF48264">
    <property type="entry name" value="Cytochrome P450"/>
    <property type="match status" value="1"/>
</dbReference>
<accession>A0AA36GK80</accession>
<dbReference type="InterPro" id="IPR002401">
    <property type="entry name" value="Cyt_P450_E_grp-I"/>
</dbReference>
<proteinExistence type="inferred from homology"/>
<evidence type="ECO:0000256" key="3">
    <source>
        <dbReference type="ARBA" id="ARBA00022723"/>
    </source>
</evidence>
<evidence type="ECO:0000256" key="5">
    <source>
        <dbReference type="ARBA" id="ARBA00023004"/>
    </source>
</evidence>
<keyword evidence="7 8" id="KW-0349">Heme</keyword>
<comment type="cofactor">
    <cofactor evidence="1 7">
        <name>heme</name>
        <dbReference type="ChEBI" id="CHEBI:30413"/>
    </cofactor>
</comment>
<dbReference type="PANTHER" id="PTHR24300:SF369">
    <property type="entry name" value="CYTOCHROME P450 FAMILY"/>
    <property type="match status" value="1"/>
</dbReference>
<dbReference type="InterPro" id="IPR001128">
    <property type="entry name" value="Cyt_P450"/>
</dbReference>
<dbReference type="InterPro" id="IPR017972">
    <property type="entry name" value="Cyt_P450_CS"/>
</dbReference>
<comment type="similarity">
    <text evidence="2 8">Belongs to the cytochrome P450 family.</text>
</comment>
<keyword evidence="3 7" id="KW-0479">Metal-binding</keyword>
<keyword evidence="10" id="KW-1185">Reference proteome</keyword>
<evidence type="ECO:0000256" key="4">
    <source>
        <dbReference type="ARBA" id="ARBA00023002"/>
    </source>
</evidence>
<dbReference type="InterPro" id="IPR036396">
    <property type="entry name" value="Cyt_P450_sf"/>
</dbReference>
<keyword evidence="6 8" id="KW-0503">Monooxygenase</keyword>
<evidence type="ECO:0000313" key="9">
    <source>
        <dbReference type="EMBL" id="CAJ0591040.1"/>
    </source>
</evidence>
<dbReference type="PANTHER" id="PTHR24300">
    <property type="entry name" value="CYTOCHROME P450 508A4-RELATED"/>
    <property type="match status" value="1"/>
</dbReference>
<evidence type="ECO:0000256" key="7">
    <source>
        <dbReference type="PIRSR" id="PIRSR602401-1"/>
    </source>
</evidence>
<dbReference type="GO" id="GO:0006805">
    <property type="term" value="P:xenobiotic metabolic process"/>
    <property type="evidence" value="ECO:0007669"/>
    <property type="project" value="TreeGrafter"/>
</dbReference>
<evidence type="ECO:0000256" key="6">
    <source>
        <dbReference type="ARBA" id="ARBA00023033"/>
    </source>
</evidence>
<dbReference type="GO" id="GO:0006082">
    <property type="term" value="P:organic acid metabolic process"/>
    <property type="evidence" value="ECO:0007669"/>
    <property type="project" value="TreeGrafter"/>
</dbReference>
<comment type="caution">
    <text evidence="9">The sequence shown here is derived from an EMBL/GenBank/DDBJ whole genome shotgun (WGS) entry which is preliminary data.</text>
</comment>
<keyword evidence="5 7" id="KW-0408">Iron</keyword>
<gene>
    <name evidence="9" type="ORF">CYNAS_LOCUS3023</name>
</gene>
<evidence type="ECO:0008006" key="11">
    <source>
        <dbReference type="Google" id="ProtNLM"/>
    </source>
</evidence>
<evidence type="ECO:0000256" key="2">
    <source>
        <dbReference type="ARBA" id="ARBA00010617"/>
    </source>
</evidence>
<dbReference type="EMBL" id="CATQJL010000001">
    <property type="protein sequence ID" value="CAJ0591040.1"/>
    <property type="molecule type" value="Genomic_DNA"/>
</dbReference>
<dbReference type="PROSITE" id="PS00086">
    <property type="entry name" value="CYTOCHROME_P450"/>
    <property type="match status" value="1"/>
</dbReference>
<dbReference type="Pfam" id="PF00067">
    <property type="entry name" value="p450"/>
    <property type="match status" value="1"/>
</dbReference>
<dbReference type="PRINTS" id="PR00463">
    <property type="entry name" value="EP450I"/>
</dbReference>
<dbReference type="GO" id="GO:0016712">
    <property type="term" value="F:oxidoreductase activity, acting on paired donors, with incorporation or reduction of molecular oxygen, reduced flavin or flavoprotein as one donor, and incorporation of one atom of oxygen"/>
    <property type="evidence" value="ECO:0007669"/>
    <property type="project" value="TreeGrafter"/>
</dbReference>
<dbReference type="Proteomes" id="UP001176961">
    <property type="component" value="Unassembled WGS sequence"/>
</dbReference>
<organism evidence="9 10">
    <name type="scientific">Cylicocyclus nassatus</name>
    <name type="common">Nematode worm</name>
    <dbReference type="NCBI Taxonomy" id="53992"/>
    <lineage>
        <taxon>Eukaryota</taxon>
        <taxon>Metazoa</taxon>
        <taxon>Ecdysozoa</taxon>
        <taxon>Nematoda</taxon>
        <taxon>Chromadorea</taxon>
        <taxon>Rhabditida</taxon>
        <taxon>Rhabditina</taxon>
        <taxon>Rhabditomorpha</taxon>
        <taxon>Strongyloidea</taxon>
        <taxon>Strongylidae</taxon>
        <taxon>Cylicocyclus</taxon>
    </lineage>
</organism>
<protein>
    <recommendedName>
        <fullName evidence="11">Unspecific monooxygenase</fullName>
    </recommendedName>
</protein>
<sequence>MILLILATLILYTAFYHLYWKRRNLPPGPTPLPIAGNLLSLYFYEPGYEAFRIWTKKYGPCFTFWMVNRPAIVVTDYELLKETVVKDGAAYTGRMENPFSRLVRGGDYGIIEVTGALWQQQRRFVLHVLRDFGMGKNLMEERILAEVTELLRKCDKFVEKELDLRDFIDTAVGSVINSLLFGFRFDESNTDIFLHRKAVVKQMMEISGRPAFILWMFYPWLSYLPWYWKYDRETKEKKTNLYDLFDSQIEAHKAKIDFDSEGSTDYVEAFLKEQKKHEDEPEFGGFSNDQLRNMCFDLWMGGMETTANTLYWGVCYLLQDPEVQKRIHEEMDKEIGSDRLVTISDKNQLHYMNAVISEVQRLTNLLPMNVFRETTTEVTIQGYRIPPKTLFLPQISTVMYNEKFFPDPYKFDPSRHLNSDGTYVKIEQVVPFSMGKRQCAGEGLARMELFLFFANLFNKYEISPYQGKIPSTKKSFGGSVRAKDFSVTLHNRHAKSF</sequence>
<dbReference type="PRINTS" id="PR00385">
    <property type="entry name" value="P450"/>
</dbReference>
<dbReference type="GO" id="GO:0020037">
    <property type="term" value="F:heme binding"/>
    <property type="evidence" value="ECO:0007669"/>
    <property type="project" value="InterPro"/>
</dbReference>
<reference evidence="9" key="1">
    <citation type="submission" date="2023-07" db="EMBL/GenBank/DDBJ databases">
        <authorList>
            <consortium name="CYATHOMIX"/>
        </authorList>
    </citation>
    <scope>NUCLEOTIDE SEQUENCE</scope>
    <source>
        <strain evidence="9">N/A</strain>
    </source>
</reference>
<dbReference type="GO" id="GO:0005737">
    <property type="term" value="C:cytoplasm"/>
    <property type="evidence" value="ECO:0007669"/>
    <property type="project" value="TreeGrafter"/>
</dbReference>
<evidence type="ECO:0000313" key="10">
    <source>
        <dbReference type="Proteomes" id="UP001176961"/>
    </source>
</evidence>
<evidence type="ECO:0000256" key="8">
    <source>
        <dbReference type="RuleBase" id="RU000461"/>
    </source>
</evidence>
<name>A0AA36GK80_CYLNA</name>